<name>A0A3N1D2D0_9ACTN</name>
<proteinExistence type="predicted"/>
<dbReference type="EMBL" id="RJKE01000001">
    <property type="protein sequence ID" value="ROO87693.1"/>
    <property type="molecule type" value="Genomic_DNA"/>
</dbReference>
<gene>
    <name evidence="3" type="ORF">EDD29_5321</name>
</gene>
<dbReference type="InterPro" id="IPR015402">
    <property type="entry name" value="DUF1980"/>
</dbReference>
<feature type="transmembrane region" description="Helical" evidence="1">
    <location>
        <begin position="35"/>
        <end position="54"/>
    </location>
</feature>
<evidence type="ECO:0000313" key="3">
    <source>
        <dbReference type="EMBL" id="ROO87693.1"/>
    </source>
</evidence>
<evidence type="ECO:0000259" key="2">
    <source>
        <dbReference type="Pfam" id="PF21537"/>
    </source>
</evidence>
<keyword evidence="4" id="KW-1185">Reference proteome</keyword>
<dbReference type="AlphaFoldDB" id="A0A3N1D2D0"/>
<organism evidence="3 4">
    <name type="scientific">Actinocorallia herbida</name>
    <dbReference type="NCBI Taxonomy" id="58109"/>
    <lineage>
        <taxon>Bacteria</taxon>
        <taxon>Bacillati</taxon>
        <taxon>Actinomycetota</taxon>
        <taxon>Actinomycetes</taxon>
        <taxon>Streptosporangiales</taxon>
        <taxon>Thermomonosporaceae</taxon>
        <taxon>Actinocorallia</taxon>
    </lineage>
</organism>
<keyword evidence="1" id="KW-0812">Transmembrane</keyword>
<evidence type="ECO:0000256" key="1">
    <source>
        <dbReference type="SAM" id="Phobius"/>
    </source>
</evidence>
<keyword evidence="1" id="KW-1133">Transmembrane helix</keyword>
<dbReference type="OrthoDB" id="359029at2"/>
<dbReference type="Pfam" id="PF21537">
    <property type="entry name" value="DUF1980_C"/>
    <property type="match status" value="1"/>
</dbReference>
<dbReference type="Proteomes" id="UP000272400">
    <property type="component" value="Unassembled WGS sequence"/>
</dbReference>
<comment type="caution">
    <text evidence="3">The sequence shown here is derived from an EMBL/GenBank/DDBJ whole genome shotgun (WGS) entry which is preliminary data.</text>
</comment>
<dbReference type="NCBIfam" id="TIGR03943">
    <property type="entry name" value="TIGR03943 family putative permease subunit"/>
    <property type="match status" value="1"/>
</dbReference>
<reference evidence="3 4" key="1">
    <citation type="submission" date="2018-11" db="EMBL/GenBank/DDBJ databases">
        <title>Sequencing the genomes of 1000 actinobacteria strains.</title>
        <authorList>
            <person name="Klenk H.-P."/>
        </authorList>
    </citation>
    <scope>NUCLEOTIDE SEQUENCE [LARGE SCALE GENOMIC DNA]</scope>
    <source>
        <strain evidence="3 4">DSM 44254</strain>
    </source>
</reference>
<accession>A0A3N1D2D0</accession>
<protein>
    <submittedName>
        <fullName evidence="3">Putative repeat protein (TIGR03943 family)</fullName>
    </submittedName>
</protein>
<evidence type="ECO:0000313" key="4">
    <source>
        <dbReference type="Proteomes" id="UP000272400"/>
    </source>
</evidence>
<sequence length="240" mass="25818">MTRAFQNMLMLVLGGTILWITLVTGQVTDYVKPGLRYPLIACAVVLLALGAAGMRRDWHADPDHGPDDHAGHHHSGPRTGWLLCLPVLVILAIAPPELGAYTASRAAEQPAPLPAALSDLPLLPSEPDPLPLTIFEFLQRSYQAQLGEAPTLMGRSVQLTGFAVRSENGTWAVGRLQMSCCAADAVALTVEVLDAPAPADGTWIEVTGFWRPAGDPQGPPVYQIRAQDVARIDKPDFVYE</sequence>
<keyword evidence="1" id="KW-0472">Membrane</keyword>
<dbReference type="InterPro" id="IPR048447">
    <property type="entry name" value="DUF1980_C"/>
</dbReference>
<feature type="domain" description="DUF1980" evidence="2">
    <location>
        <begin position="152"/>
        <end position="239"/>
    </location>
</feature>
<dbReference type="RefSeq" id="WP_123666944.1">
    <property type="nucleotide sequence ID" value="NZ_RJKE01000001.1"/>
</dbReference>